<reference evidence="2" key="1">
    <citation type="submission" date="2022-03" db="EMBL/GenBank/DDBJ databases">
        <title>A functionally conserved STORR gene fusion in Papaver species that diverged 16.8 million years ago.</title>
        <authorList>
            <person name="Catania T."/>
        </authorList>
    </citation>
    <scope>NUCLEOTIDE SEQUENCE</scope>
    <source>
        <strain evidence="2">S-191538</strain>
    </source>
</reference>
<dbReference type="Proteomes" id="UP001177140">
    <property type="component" value="Unassembled WGS sequence"/>
</dbReference>
<feature type="compositionally biased region" description="Basic and acidic residues" evidence="1">
    <location>
        <begin position="112"/>
        <end position="123"/>
    </location>
</feature>
<dbReference type="PANTHER" id="PTHR48449">
    <property type="entry name" value="DUF1985 DOMAIN-CONTAINING PROTEIN"/>
    <property type="match status" value="1"/>
</dbReference>
<dbReference type="AlphaFoldDB" id="A0AA41VW51"/>
<gene>
    <name evidence="2" type="ORF">MKW94_027870</name>
</gene>
<evidence type="ECO:0008006" key="4">
    <source>
        <dbReference type="Google" id="ProtNLM"/>
    </source>
</evidence>
<keyword evidence="3" id="KW-1185">Reference proteome</keyword>
<organism evidence="2 3">
    <name type="scientific">Papaver nudicaule</name>
    <name type="common">Iceland poppy</name>
    <dbReference type="NCBI Taxonomy" id="74823"/>
    <lineage>
        <taxon>Eukaryota</taxon>
        <taxon>Viridiplantae</taxon>
        <taxon>Streptophyta</taxon>
        <taxon>Embryophyta</taxon>
        <taxon>Tracheophyta</taxon>
        <taxon>Spermatophyta</taxon>
        <taxon>Magnoliopsida</taxon>
        <taxon>Ranunculales</taxon>
        <taxon>Papaveraceae</taxon>
        <taxon>Papaveroideae</taxon>
        <taxon>Papaver</taxon>
    </lineage>
</organism>
<accession>A0AA41VW51</accession>
<evidence type="ECO:0000313" key="2">
    <source>
        <dbReference type="EMBL" id="MCL7048349.1"/>
    </source>
</evidence>
<feature type="region of interest" description="Disordered" evidence="1">
    <location>
        <begin position="112"/>
        <end position="131"/>
    </location>
</feature>
<proteinExistence type="predicted"/>
<dbReference type="EMBL" id="JAJJMA010303617">
    <property type="protein sequence ID" value="MCL7048349.1"/>
    <property type="molecule type" value="Genomic_DNA"/>
</dbReference>
<evidence type="ECO:0000313" key="3">
    <source>
        <dbReference type="Proteomes" id="UP001177140"/>
    </source>
</evidence>
<evidence type="ECO:0000256" key="1">
    <source>
        <dbReference type="SAM" id="MobiDB-lite"/>
    </source>
</evidence>
<sequence length="297" mass="34339">MDLYDFLFFKTVAVDGKNRLEEVAKKTNSQKFKPRRTIYQDVEPRPCEAEVRVKVALLYVVHMFLLGNQDTLQIEADTWHLVDNLSLFNKFPWAERVYKATIEKSDTAFKSQIKTESEKEKKTQMSSDDMPTVKPKGMPHVLVVWFLMLFPGVLRDWGIKKNVERWRPHMIDVLCLKKVHHAQLCASVEQSVFSEDMMMRHRNDSELLVILGAAKGPLNLKQLEDLETECMLGKQWEAMMGDTRLLIPEESTGNTISVEIVTSPTRRQGKAQATEARNKVPKVGLWKTLMMMLSRRI</sequence>
<comment type="caution">
    <text evidence="2">The sequence shown here is derived from an EMBL/GenBank/DDBJ whole genome shotgun (WGS) entry which is preliminary data.</text>
</comment>
<protein>
    <recommendedName>
        <fullName evidence="4">DUF1985 domain-containing protein</fullName>
    </recommendedName>
</protein>
<dbReference type="PANTHER" id="PTHR48449:SF1">
    <property type="entry name" value="DUF1985 DOMAIN-CONTAINING PROTEIN"/>
    <property type="match status" value="1"/>
</dbReference>
<name>A0AA41VW51_PAPNU</name>